<evidence type="ECO:0000313" key="11">
    <source>
        <dbReference type="EMBL" id="TWT90797.1"/>
    </source>
</evidence>
<keyword evidence="6" id="KW-0479">Metal-binding</keyword>
<keyword evidence="8" id="KW-0460">Magnesium</keyword>
<keyword evidence="12" id="KW-1185">Reference proteome</keyword>
<dbReference type="InterPro" id="IPR024932">
    <property type="entry name" value="ApbE"/>
</dbReference>
<keyword evidence="7" id="KW-0274">FAD</keyword>
<dbReference type="InterPro" id="IPR006311">
    <property type="entry name" value="TAT_signal"/>
</dbReference>
<evidence type="ECO:0000256" key="3">
    <source>
        <dbReference type="ARBA" id="ARBA00016337"/>
    </source>
</evidence>
<protein>
    <recommendedName>
        <fullName evidence="3">FAD:protein FMN transferase</fullName>
        <ecNumber evidence="2">2.7.1.180</ecNumber>
    </recommendedName>
    <alternativeName>
        <fullName evidence="9">Flavin transferase</fullName>
    </alternativeName>
</protein>
<evidence type="ECO:0000256" key="2">
    <source>
        <dbReference type="ARBA" id="ARBA00011955"/>
    </source>
</evidence>
<keyword evidence="5" id="KW-0808">Transferase</keyword>
<evidence type="ECO:0000256" key="8">
    <source>
        <dbReference type="ARBA" id="ARBA00022842"/>
    </source>
</evidence>
<dbReference type="EC" id="2.7.1.180" evidence="2"/>
<evidence type="ECO:0000313" key="12">
    <source>
        <dbReference type="Proteomes" id="UP000315440"/>
    </source>
</evidence>
<comment type="catalytic activity">
    <reaction evidence="10">
        <text>L-threonyl-[protein] + FAD = FMN-L-threonyl-[protein] + AMP + H(+)</text>
        <dbReference type="Rhea" id="RHEA:36847"/>
        <dbReference type="Rhea" id="RHEA-COMP:11060"/>
        <dbReference type="Rhea" id="RHEA-COMP:11061"/>
        <dbReference type="ChEBI" id="CHEBI:15378"/>
        <dbReference type="ChEBI" id="CHEBI:30013"/>
        <dbReference type="ChEBI" id="CHEBI:57692"/>
        <dbReference type="ChEBI" id="CHEBI:74257"/>
        <dbReference type="ChEBI" id="CHEBI:456215"/>
        <dbReference type="EC" id="2.7.1.180"/>
    </reaction>
</comment>
<dbReference type="InterPro" id="IPR003374">
    <property type="entry name" value="ApbE-like_sf"/>
</dbReference>
<evidence type="ECO:0000256" key="9">
    <source>
        <dbReference type="ARBA" id="ARBA00031306"/>
    </source>
</evidence>
<dbReference type="GO" id="GO:0016740">
    <property type="term" value="F:transferase activity"/>
    <property type="evidence" value="ECO:0007669"/>
    <property type="project" value="UniProtKB-KW"/>
</dbReference>
<comment type="cofactor">
    <cofactor evidence="1">
        <name>Mg(2+)</name>
        <dbReference type="ChEBI" id="CHEBI:18420"/>
    </cofactor>
</comment>
<dbReference type="PROSITE" id="PS51318">
    <property type="entry name" value="TAT"/>
    <property type="match status" value="1"/>
</dbReference>
<evidence type="ECO:0000256" key="6">
    <source>
        <dbReference type="ARBA" id="ARBA00022723"/>
    </source>
</evidence>
<accession>A0A5C5ZUY4</accession>
<proteinExistence type="predicted"/>
<dbReference type="SUPFAM" id="SSF143631">
    <property type="entry name" value="ApbE-like"/>
    <property type="match status" value="1"/>
</dbReference>
<dbReference type="AlphaFoldDB" id="A0A5C5ZUY4"/>
<dbReference type="Proteomes" id="UP000315440">
    <property type="component" value="Unassembled WGS sequence"/>
</dbReference>
<evidence type="ECO:0000256" key="7">
    <source>
        <dbReference type="ARBA" id="ARBA00022827"/>
    </source>
</evidence>
<dbReference type="EMBL" id="SJPQ01000001">
    <property type="protein sequence ID" value="TWT90797.1"/>
    <property type="molecule type" value="Genomic_DNA"/>
</dbReference>
<dbReference type="GO" id="GO:0046872">
    <property type="term" value="F:metal ion binding"/>
    <property type="evidence" value="ECO:0007669"/>
    <property type="project" value="UniProtKB-KW"/>
</dbReference>
<reference evidence="11 12" key="1">
    <citation type="submission" date="2019-02" db="EMBL/GenBank/DDBJ databases">
        <title>Deep-cultivation of Planctomycetes and their phenomic and genomic characterization uncovers novel biology.</title>
        <authorList>
            <person name="Wiegand S."/>
            <person name="Jogler M."/>
            <person name="Boedeker C."/>
            <person name="Pinto D."/>
            <person name="Vollmers J."/>
            <person name="Rivas-Marin E."/>
            <person name="Kohn T."/>
            <person name="Peeters S.H."/>
            <person name="Heuer A."/>
            <person name="Rast P."/>
            <person name="Oberbeckmann S."/>
            <person name="Bunk B."/>
            <person name="Jeske O."/>
            <person name="Meyerdierks A."/>
            <person name="Storesund J.E."/>
            <person name="Kallscheuer N."/>
            <person name="Luecker S."/>
            <person name="Lage O.M."/>
            <person name="Pohl T."/>
            <person name="Merkel B.J."/>
            <person name="Hornburger P."/>
            <person name="Mueller R.-W."/>
            <person name="Bruemmer F."/>
            <person name="Labrenz M."/>
            <person name="Spormann A.M."/>
            <person name="Op Den Camp H."/>
            <person name="Overmann J."/>
            <person name="Amann R."/>
            <person name="Jetten M.S.M."/>
            <person name="Mascher T."/>
            <person name="Medema M.H."/>
            <person name="Devos D.P."/>
            <person name="Kaster A.-K."/>
            <person name="Ovreas L."/>
            <person name="Rohde M."/>
            <person name="Galperin M.Y."/>
            <person name="Jogler C."/>
        </authorList>
    </citation>
    <scope>NUCLEOTIDE SEQUENCE [LARGE SCALE GENOMIC DNA]</scope>
    <source>
        <strain evidence="11 12">Mal64</strain>
    </source>
</reference>
<organism evidence="11 12">
    <name type="scientific">Pseudobythopirellula maris</name>
    <dbReference type="NCBI Taxonomy" id="2527991"/>
    <lineage>
        <taxon>Bacteria</taxon>
        <taxon>Pseudomonadati</taxon>
        <taxon>Planctomycetota</taxon>
        <taxon>Planctomycetia</taxon>
        <taxon>Pirellulales</taxon>
        <taxon>Lacipirellulaceae</taxon>
        <taxon>Pseudobythopirellula</taxon>
    </lineage>
</organism>
<dbReference type="Pfam" id="PF02424">
    <property type="entry name" value="ApbE"/>
    <property type="match status" value="1"/>
</dbReference>
<dbReference type="PANTHER" id="PTHR30040:SF2">
    <property type="entry name" value="FAD:PROTEIN FMN TRANSFERASE"/>
    <property type="match status" value="1"/>
</dbReference>
<name>A0A5C5ZUY4_9BACT</name>
<keyword evidence="4" id="KW-0285">Flavoprotein</keyword>
<evidence type="ECO:0000256" key="4">
    <source>
        <dbReference type="ARBA" id="ARBA00022630"/>
    </source>
</evidence>
<keyword evidence="11" id="KW-0449">Lipoprotein</keyword>
<dbReference type="PANTHER" id="PTHR30040">
    <property type="entry name" value="THIAMINE BIOSYNTHESIS LIPOPROTEIN APBE"/>
    <property type="match status" value="1"/>
</dbReference>
<sequence>MEPMSKSVHSRRDFLRGKAAAGAIADVVENTLDAVLPAESPRPLAAASPSDAPTGLVRIYHRRAMACDFELRVRDDRSRDLDRPAIAALDLVDQVEDRLTVYRDHGATVEMNRAAAAAPVVVDDDLFRLLELCDRLYQITGGAFDPTSGPLSRVWGFHRREGRLPDGGEIAQALATVGWDQVALDPKARTVHFGAEGVEINFNSIGKGWALDRVGEGLAERGVDDFLMHGGRSTLLAHNPSKDAPQAHGWWVALPNPLRPGERLAQVGLAGEAFSTSGSATQFFEHEGRRFGHLIDPRTGWPAEGLLSASALAPTAAEADALSTAFYVMGAEATASFCDANPQYGALLVEPSDTAGGAALSVFNLPEDRWRPEKPD</sequence>
<gene>
    <name evidence="11" type="primary">apbE_2</name>
    <name evidence="11" type="ORF">Mal64_11940</name>
</gene>
<comment type="caution">
    <text evidence="11">The sequence shown here is derived from an EMBL/GenBank/DDBJ whole genome shotgun (WGS) entry which is preliminary data.</text>
</comment>
<dbReference type="Gene3D" id="3.10.520.10">
    <property type="entry name" value="ApbE-like domains"/>
    <property type="match status" value="1"/>
</dbReference>
<dbReference type="OrthoDB" id="9778595at2"/>
<evidence type="ECO:0000256" key="5">
    <source>
        <dbReference type="ARBA" id="ARBA00022679"/>
    </source>
</evidence>
<evidence type="ECO:0000256" key="1">
    <source>
        <dbReference type="ARBA" id="ARBA00001946"/>
    </source>
</evidence>
<evidence type="ECO:0000256" key="10">
    <source>
        <dbReference type="ARBA" id="ARBA00048540"/>
    </source>
</evidence>